<evidence type="ECO:0000256" key="13">
    <source>
        <dbReference type="RuleBase" id="RU004142"/>
    </source>
</evidence>
<keyword evidence="3 12" id="KW-0575">Peroxidase</keyword>
<dbReference type="InterPro" id="IPR020835">
    <property type="entry name" value="Catalase_sf"/>
</dbReference>
<dbReference type="InterPro" id="IPR024708">
    <property type="entry name" value="Catalase_AS"/>
</dbReference>
<comment type="catalytic activity">
    <reaction evidence="12">
        <text>2 H2O2 = O2 + 2 H2O</text>
        <dbReference type="Rhea" id="RHEA:20309"/>
        <dbReference type="ChEBI" id="CHEBI:15377"/>
        <dbReference type="ChEBI" id="CHEBI:15379"/>
        <dbReference type="ChEBI" id="CHEBI:16240"/>
        <dbReference type="EC" id="1.11.1.6"/>
    </reaction>
</comment>
<dbReference type="GO" id="GO:0042744">
    <property type="term" value="P:hydrogen peroxide catabolic process"/>
    <property type="evidence" value="ECO:0007669"/>
    <property type="project" value="UniProtKB-KW"/>
</dbReference>
<protein>
    <recommendedName>
        <fullName evidence="12">Catalase</fullName>
        <ecNumber evidence="12">1.11.1.6</ecNumber>
    </recommendedName>
</protein>
<name>A0A9P6WGL1_MAUEX</name>
<dbReference type="Pfam" id="PF00199">
    <property type="entry name" value="Catalase"/>
    <property type="match status" value="1"/>
</dbReference>
<dbReference type="SMART" id="SM01060">
    <property type="entry name" value="Catalase"/>
    <property type="match status" value="1"/>
</dbReference>
<dbReference type="InterPro" id="IPR018028">
    <property type="entry name" value="Catalase"/>
</dbReference>
<evidence type="ECO:0000256" key="12">
    <source>
        <dbReference type="RuleBase" id="RU000498"/>
    </source>
</evidence>
<dbReference type="PIRSF" id="PIRSF038928">
    <property type="entry name" value="Catalase_clade1-3"/>
    <property type="match status" value="1"/>
</dbReference>
<dbReference type="PROSITE" id="PS00437">
    <property type="entry name" value="CATALASE_1"/>
    <property type="match status" value="1"/>
</dbReference>
<keyword evidence="4 11" id="KW-0349">Heme</keyword>
<dbReference type="GO" id="GO:0042542">
    <property type="term" value="P:response to hydrogen peroxide"/>
    <property type="evidence" value="ECO:0007669"/>
    <property type="project" value="TreeGrafter"/>
</dbReference>
<evidence type="ECO:0000259" key="14">
    <source>
        <dbReference type="SMART" id="SM01060"/>
    </source>
</evidence>
<evidence type="ECO:0000256" key="8">
    <source>
        <dbReference type="ARBA" id="ARBA00023324"/>
    </source>
</evidence>
<evidence type="ECO:0000256" key="3">
    <source>
        <dbReference type="ARBA" id="ARBA00022559"/>
    </source>
</evidence>
<dbReference type="PANTHER" id="PTHR11465">
    <property type="entry name" value="CATALASE"/>
    <property type="match status" value="1"/>
</dbReference>
<comment type="cofactor">
    <cofactor evidence="1 11">
        <name>heme</name>
        <dbReference type="ChEBI" id="CHEBI:30413"/>
    </cofactor>
</comment>
<evidence type="ECO:0000256" key="5">
    <source>
        <dbReference type="ARBA" id="ARBA00022723"/>
    </source>
</evidence>
<keyword evidence="16" id="KW-1185">Reference proteome</keyword>
<feature type="active site" evidence="10">
    <location>
        <position position="104"/>
    </location>
</feature>
<dbReference type="CDD" id="cd08157">
    <property type="entry name" value="catalase_fungal"/>
    <property type="match status" value="1"/>
</dbReference>
<keyword evidence="7 11" id="KW-0408">Iron</keyword>
<dbReference type="SUPFAM" id="SSF56634">
    <property type="entry name" value="Heme-dependent catalase-like"/>
    <property type="match status" value="1"/>
</dbReference>
<dbReference type="PRINTS" id="PR00067">
    <property type="entry name" value="CATALASE"/>
</dbReference>
<sequence length="549" mass="61754">MKISSTKQLNTLTKKFSFTKRFSSNKINKNNISSINNMSCPMKDFDTNGVRKDRVVTTSNGLPYVGPFATQRIGEHGPLLLQDNALLDNLAHFNRERIPERNPHAHGSGAFGYFEVTHDITDICGSAMFDTIGKRTKTLTRFSTVGGEKGSADTVRDPRGFATKFYTEEGNLDWVYNATPVFFIRDPSKFPAFIHTQKRNPQTNLKDADMFWDYLTTPENQVAIHQLCILFGDRGIPQTYRNMDGFSGHAYKWSNKKGEWHYVQVHIKTDQGIKNYTSEEAAAIAGRDPDICHRDLFENIAKGNFPSWTVYIQTMTEEGSKKLPFSVFDLTKVWPHDQFPLRPVGKLVLNENPQNFFAQVEQAAFAPSNTVPYQEASADPVLQGRLFAYADAQRHRIGPNYNQVPVNCPVTKGFFNPLIRDGAMNVNGNFGSESNYFNTNSKYEFVSKSVPIQQHQEIWNGPAIPYEWVTAAGDIDFVQATDLYRKVLSKQDGAQARLAHNVASHAANCTSTEIQQRVVDMFSRVDAKLGNDIKTEISSINSSSGKPKL</sequence>
<dbReference type="GO" id="GO:0005777">
    <property type="term" value="C:peroxisome"/>
    <property type="evidence" value="ECO:0007669"/>
    <property type="project" value="TreeGrafter"/>
</dbReference>
<gene>
    <name evidence="15" type="primary">CTA1</name>
    <name evidence="15" type="ORF">C6P45_000118</name>
</gene>
<keyword evidence="8 12" id="KW-0376">Hydrogen peroxide</keyword>
<dbReference type="PANTHER" id="PTHR11465:SF9">
    <property type="entry name" value="CATALASE"/>
    <property type="match status" value="1"/>
</dbReference>
<reference evidence="15 16" key="1">
    <citation type="submission" date="2020-11" db="EMBL/GenBank/DDBJ databases">
        <title>Kefir isolates.</title>
        <authorList>
            <person name="Marcisauskas S."/>
            <person name="Kim Y."/>
            <person name="Blasche S."/>
        </authorList>
    </citation>
    <scope>NUCLEOTIDE SEQUENCE [LARGE SCALE GENOMIC DNA]</scope>
    <source>
        <strain evidence="15 16">OG2</strain>
    </source>
</reference>
<comment type="caution">
    <text evidence="15">The sequence shown here is derived from an EMBL/GenBank/DDBJ whole genome shotgun (WGS) entry which is preliminary data.</text>
</comment>
<dbReference type="GO" id="GO:0020037">
    <property type="term" value="F:heme binding"/>
    <property type="evidence" value="ECO:0007669"/>
    <property type="project" value="InterPro"/>
</dbReference>
<keyword evidence="6 12" id="KW-0560">Oxidoreductase</keyword>
<proteinExistence type="inferred from homology"/>
<accession>A0A9P6WGL1</accession>
<dbReference type="GO" id="GO:0004096">
    <property type="term" value="F:catalase activity"/>
    <property type="evidence" value="ECO:0007669"/>
    <property type="project" value="UniProtKB-EC"/>
</dbReference>
<dbReference type="GO" id="GO:0005739">
    <property type="term" value="C:mitochondrion"/>
    <property type="evidence" value="ECO:0007669"/>
    <property type="project" value="TreeGrafter"/>
</dbReference>
<feature type="binding site" description="axial binding residue" evidence="11">
    <location>
        <position position="389"/>
    </location>
    <ligand>
        <name>heme</name>
        <dbReference type="ChEBI" id="CHEBI:30413"/>
    </ligand>
    <ligandPart>
        <name>Fe</name>
        <dbReference type="ChEBI" id="CHEBI:18248"/>
    </ligandPart>
</feature>
<evidence type="ECO:0000256" key="4">
    <source>
        <dbReference type="ARBA" id="ARBA00022617"/>
    </source>
</evidence>
<evidence type="ECO:0000256" key="9">
    <source>
        <dbReference type="ARBA" id="ARBA00044729"/>
    </source>
</evidence>
<dbReference type="Gene3D" id="2.40.180.10">
    <property type="entry name" value="Catalase core domain"/>
    <property type="match status" value="1"/>
</dbReference>
<evidence type="ECO:0000256" key="7">
    <source>
        <dbReference type="ARBA" id="ARBA00023004"/>
    </source>
</evidence>
<dbReference type="Proteomes" id="UP000750334">
    <property type="component" value="Unassembled WGS sequence"/>
</dbReference>
<dbReference type="AlphaFoldDB" id="A0A9P6WGL1"/>
<dbReference type="FunFam" id="2.40.180.10:FF:000001">
    <property type="entry name" value="Catalase"/>
    <property type="match status" value="1"/>
</dbReference>
<comment type="similarity">
    <text evidence="2 12">Belongs to the catalase family.</text>
</comment>
<dbReference type="InterPro" id="IPR010582">
    <property type="entry name" value="Catalase_immune_responsive"/>
</dbReference>
<dbReference type="GO" id="GO:0046872">
    <property type="term" value="F:metal ion binding"/>
    <property type="evidence" value="ECO:0007669"/>
    <property type="project" value="UniProtKB-KW"/>
</dbReference>
<organism evidence="15 16">
    <name type="scientific">Maudiozyma exigua</name>
    <name type="common">Yeast</name>
    <name type="synonym">Kazachstania exigua</name>
    <dbReference type="NCBI Taxonomy" id="34358"/>
    <lineage>
        <taxon>Eukaryota</taxon>
        <taxon>Fungi</taxon>
        <taxon>Dikarya</taxon>
        <taxon>Ascomycota</taxon>
        <taxon>Saccharomycotina</taxon>
        <taxon>Saccharomycetes</taxon>
        <taxon>Saccharomycetales</taxon>
        <taxon>Saccharomycetaceae</taxon>
        <taxon>Maudiozyma</taxon>
    </lineage>
</organism>
<evidence type="ECO:0000313" key="15">
    <source>
        <dbReference type="EMBL" id="KAG0671627.1"/>
    </source>
</evidence>
<dbReference type="EC" id="1.11.1.6" evidence="12"/>
<evidence type="ECO:0000313" key="16">
    <source>
        <dbReference type="Proteomes" id="UP000750334"/>
    </source>
</evidence>
<evidence type="ECO:0000256" key="2">
    <source>
        <dbReference type="ARBA" id="ARBA00005329"/>
    </source>
</evidence>
<feature type="active site" evidence="10">
    <location>
        <position position="177"/>
    </location>
</feature>
<dbReference type="InterPro" id="IPR011614">
    <property type="entry name" value="Catalase_core"/>
</dbReference>
<evidence type="ECO:0000256" key="1">
    <source>
        <dbReference type="ARBA" id="ARBA00001971"/>
    </source>
</evidence>
<dbReference type="PROSITE" id="PS00438">
    <property type="entry name" value="CATALASE_2"/>
    <property type="match status" value="1"/>
</dbReference>
<dbReference type="OrthoDB" id="6880011at2759"/>
<dbReference type="InterPro" id="IPR024711">
    <property type="entry name" value="Catalase_clade1/3"/>
</dbReference>
<evidence type="ECO:0000256" key="10">
    <source>
        <dbReference type="PIRSR" id="PIRSR038928-1"/>
    </source>
</evidence>
<dbReference type="PROSITE" id="PS51402">
    <property type="entry name" value="CATALASE_3"/>
    <property type="match status" value="1"/>
</dbReference>
<dbReference type="EMBL" id="PUHR01000010">
    <property type="protein sequence ID" value="KAG0671627.1"/>
    <property type="molecule type" value="Genomic_DNA"/>
</dbReference>
<evidence type="ECO:0000256" key="11">
    <source>
        <dbReference type="PIRSR" id="PIRSR038928-2"/>
    </source>
</evidence>
<dbReference type="Pfam" id="PF06628">
    <property type="entry name" value="Catalase-rel"/>
    <property type="match status" value="1"/>
</dbReference>
<feature type="domain" description="Catalase core" evidence="14">
    <location>
        <begin position="57"/>
        <end position="444"/>
    </location>
</feature>
<comment type="function">
    <text evidence="9 13">Catalyzes the degradation of hydrogen peroxide (H(2)O(2)) generated by peroxisomal oxidases to water and oxygen, thereby protecting cells from the toxic effects of hydrogen peroxide.</text>
</comment>
<evidence type="ECO:0000256" key="6">
    <source>
        <dbReference type="ARBA" id="ARBA00023002"/>
    </source>
</evidence>
<dbReference type="InterPro" id="IPR002226">
    <property type="entry name" value="Catalase_haem_BS"/>
</dbReference>
<keyword evidence="5 11" id="KW-0479">Metal-binding</keyword>